<dbReference type="NCBIfam" id="NF001124">
    <property type="entry name" value="PRK00139.1-2"/>
    <property type="match status" value="1"/>
</dbReference>
<reference evidence="17 18" key="1">
    <citation type="submission" date="2020-08" db="EMBL/GenBank/DDBJ databases">
        <title>A Genomic Blueprint of the Chicken Gut Microbiome.</title>
        <authorList>
            <person name="Gilroy R."/>
            <person name="Ravi A."/>
            <person name="Getino M."/>
            <person name="Pursley I."/>
            <person name="Horton D.L."/>
            <person name="Alikhan N.-F."/>
            <person name="Baker D."/>
            <person name="Gharbi K."/>
            <person name="Hall N."/>
            <person name="Watson M."/>
            <person name="Adriaenssens E.M."/>
            <person name="Foster-Nyarko E."/>
            <person name="Jarju S."/>
            <person name="Secka A."/>
            <person name="Antonio M."/>
            <person name="Oren A."/>
            <person name="Chaudhuri R."/>
            <person name="La Ragione R.M."/>
            <person name="Hildebrand F."/>
            <person name="Pallen M.J."/>
        </authorList>
    </citation>
    <scope>NUCLEOTIDE SEQUENCE [LARGE SCALE GENOMIC DNA]</scope>
    <source>
        <strain evidence="17 18">Sa3CUN1</strain>
    </source>
</reference>
<dbReference type="Pfam" id="PF08245">
    <property type="entry name" value="Mur_ligase_M"/>
    <property type="match status" value="1"/>
</dbReference>
<evidence type="ECO:0000259" key="16">
    <source>
        <dbReference type="Pfam" id="PF08245"/>
    </source>
</evidence>
<dbReference type="SUPFAM" id="SSF53623">
    <property type="entry name" value="MurD-like peptide ligases, catalytic domain"/>
    <property type="match status" value="1"/>
</dbReference>
<dbReference type="InterPro" id="IPR004101">
    <property type="entry name" value="Mur_ligase_C"/>
</dbReference>
<dbReference type="InterPro" id="IPR005761">
    <property type="entry name" value="UDP-N-AcMur-Glu-dNH2Pim_ligase"/>
</dbReference>
<dbReference type="InterPro" id="IPR013221">
    <property type="entry name" value="Mur_ligase_cen"/>
</dbReference>
<proteinExistence type="inferred from homology"/>
<evidence type="ECO:0000256" key="7">
    <source>
        <dbReference type="ARBA" id="ARBA00022840"/>
    </source>
</evidence>
<protein>
    <recommendedName>
        <fullName evidence="12">UDP-N-acetylmuramoyl-L-alanyl-D-glutamate--2,6-diaminopimelate ligase</fullName>
        <ecNumber evidence="12">6.3.2.13</ecNumber>
    </recommendedName>
    <alternativeName>
        <fullName evidence="12">Meso-A2pm-adding enzyme</fullName>
    </alternativeName>
    <alternativeName>
        <fullName evidence="12">Meso-diaminopimelate-adding enzyme</fullName>
    </alternativeName>
    <alternativeName>
        <fullName evidence="12">UDP-MurNAc-L-Ala-D-Glu:meso-diaminopimelate ligase</fullName>
    </alternativeName>
    <alternativeName>
        <fullName evidence="12">UDP-MurNAc-tripeptide synthetase</fullName>
    </alternativeName>
    <alternativeName>
        <fullName evidence="12">UDP-N-acetylmuramyl-tripeptide synthetase</fullName>
    </alternativeName>
</protein>
<evidence type="ECO:0000313" key="17">
    <source>
        <dbReference type="EMBL" id="MBD7913645.1"/>
    </source>
</evidence>
<dbReference type="Gene3D" id="3.90.190.20">
    <property type="entry name" value="Mur ligase, C-terminal domain"/>
    <property type="match status" value="1"/>
</dbReference>
<feature type="binding site" evidence="12">
    <location>
        <position position="378"/>
    </location>
    <ligand>
        <name>meso-2,6-diaminopimelate</name>
        <dbReference type="ChEBI" id="CHEBI:57791"/>
    </ligand>
</feature>
<feature type="binding site" evidence="12">
    <location>
        <begin position="153"/>
        <end position="154"/>
    </location>
    <ligand>
        <name>UDP-N-acetyl-alpha-D-muramoyl-L-alanyl-D-glutamate</name>
        <dbReference type="ChEBI" id="CHEBI:83900"/>
    </ligand>
</feature>
<dbReference type="Gene3D" id="3.40.1190.10">
    <property type="entry name" value="Mur-like, catalytic domain"/>
    <property type="match status" value="1"/>
</dbReference>
<keyword evidence="3 12" id="KW-0963">Cytoplasm</keyword>
<evidence type="ECO:0000313" key="18">
    <source>
        <dbReference type="Proteomes" id="UP000640335"/>
    </source>
</evidence>
<evidence type="ECO:0000256" key="11">
    <source>
        <dbReference type="ARBA" id="ARBA00023316"/>
    </source>
</evidence>
<dbReference type="InterPro" id="IPR018109">
    <property type="entry name" value="Folylpolyglutamate_synth_CS"/>
</dbReference>
<dbReference type="InterPro" id="IPR000713">
    <property type="entry name" value="Mur_ligase_N"/>
</dbReference>
<comment type="function">
    <text evidence="12">Catalyzes the addition of meso-diaminopimelic acid to the nucleotide precursor UDP-N-acetylmuramoyl-L-alanyl-D-glutamate (UMAG) in the biosynthesis of bacterial cell-wall peptidoglycan.</text>
</comment>
<feature type="binding site" evidence="12">
    <location>
        <begin position="111"/>
        <end position="117"/>
    </location>
    <ligand>
        <name>ATP</name>
        <dbReference type="ChEBI" id="CHEBI:30616"/>
    </ligand>
</feature>
<feature type="binding site" evidence="12">
    <location>
        <position position="30"/>
    </location>
    <ligand>
        <name>UDP-N-acetyl-alpha-D-muramoyl-L-alanyl-D-glutamate</name>
        <dbReference type="ChEBI" id="CHEBI:83900"/>
    </ligand>
</feature>
<keyword evidence="6 12" id="KW-0547">Nucleotide-binding</keyword>
<feature type="domain" description="Mur ligase N-terminal catalytic" evidence="14">
    <location>
        <begin position="23"/>
        <end position="97"/>
    </location>
</feature>
<dbReference type="EMBL" id="JACSQZ010000002">
    <property type="protein sequence ID" value="MBD7913645.1"/>
    <property type="molecule type" value="Genomic_DNA"/>
</dbReference>
<comment type="caution">
    <text evidence="17">The sequence shown here is derived from an EMBL/GenBank/DDBJ whole genome shotgun (WGS) entry which is preliminary data.</text>
</comment>
<evidence type="ECO:0000259" key="15">
    <source>
        <dbReference type="Pfam" id="PF02875"/>
    </source>
</evidence>
<feature type="binding site" evidence="12">
    <location>
        <position position="452"/>
    </location>
    <ligand>
        <name>meso-2,6-diaminopimelate</name>
        <dbReference type="ChEBI" id="CHEBI:57791"/>
    </ligand>
</feature>
<feature type="domain" description="Mur ligase central" evidence="16">
    <location>
        <begin position="109"/>
        <end position="305"/>
    </location>
</feature>
<dbReference type="SUPFAM" id="SSF53244">
    <property type="entry name" value="MurD-like peptide ligases, peptide-binding domain"/>
    <property type="match status" value="1"/>
</dbReference>
<evidence type="ECO:0000256" key="5">
    <source>
        <dbReference type="ARBA" id="ARBA00022618"/>
    </source>
</evidence>
<name>A0ABR8PZQ1_9CLOT</name>
<evidence type="ECO:0000256" key="13">
    <source>
        <dbReference type="RuleBase" id="RU004135"/>
    </source>
</evidence>
<evidence type="ECO:0000256" key="3">
    <source>
        <dbReference type="ARBA" id="ARBA00022490"/>
    </source>
</evidence>
<dbReference type="InterPro" id="IPR035911">
    <property type="entry name" value="MurE/MurF_N"/>
</dbReference>
<dbReference type="InterPro" id="IPR036615">
    <property type="entry name" value="Mur_ligase_C_dom_sf"/>
</dbReference>
<dbReference type="HAMAP" id="MF_00208">
    <property type="entry name" value="MurE"/>
    <property type="match status" value="1"/>
</dbReference>
<keyword evidence="10 12" id="KW-0131">Cell cycle</keyword>
<comment type="catalytic activity">
    <reaction evidence="12">
        <text>UDP-N-acetyl-alpha-D-muramoyl-L-alanyl-D-glutamate + meso-2,6-diaminopimelate + ATP = UDP-N-acetyl-alpha-D-muramoyl-L-alanyl-gamma-D-glutamyl-meso-2,6-diaminopimelate + ADP + phosphate + H(+)</text>
        <dbReference type="Rhea" id="RHEA:23676"/>
        <dbReference type="ChEBI" id="CHEBI:15378"/>
        <dbReference type="ChEBI" id="CHEBI:30616"/>
        <dbReference type="ChEBI" id="CHEBI:43474"/>
        <dbReference type="ChEBI" id="CHEBI:57791"/>
        <dbReference type="ChEBI" id="CHEBI:83900"/>
        <dbReference type="ChEBI" id="CHEBI:83905"/>
        <dbReference type="ChEBI" id="CHEBI:456216"/>
        <dbReference type="EC" id="6.3.2.13"/>
    </reaction>
</comment>
<dbReference type="PROSITE" id="PS01011">
    <property type="entry name" value="FOLYLPOLYGLU_SYNT_1"/>
    <property type="match status" value="1"/>
</dbReference>
<keyword evidence="12" id="KW-0460">Magnesium</keyword>
<feature type="binding site" evidence="12">
    <location>
        <position position="456"/>
    </location>
    <ligand>
        <name>meso-2,6-diaminopimelate</name>
        <dbReference type="ChEBI" id="CHEBI:57791"/>
    </ligand>
</feature>
<dbReference type="SUPFAM" id="SSF63418">
    <property type="entry name" value="MurE/MurF N-terminal domain"/>
    <property type="match status" value="1"/>
</dbReference>
<accession>A0ABR8PZQ1</accession>
<feature type="binding site" evidence="12">
    <location>
        <position position="180"/>
    </location>
    <ligand>
        <name>UDP-N-acetyl-alpha-D-muramoyl-L-alanyl-D-glutamate</name>
        <dbReference type="ChEBI" id="CHEBI:83900"/>
    </ligand>
</feature>
<dbReference type="Proteomes" id="UP000640335">
    <property type="component" value="Unassembled WGS sequence"/>
</dbReference>
<dbReference type="NCBIfam" id="NF001126">
    <property type="entry name" value="PRK00139.1-4"/>
    <property type="match status" value="1"/>
</dbReference>
<keyword evidence="18" id="KW-1185">Reference proteome</keyword>
<comment type="PTM">
    <text evidence="12">Carboxylation is probably crucial for Mg(2+) binding and, consequently, for the gamma-phosphate positioning of ATP.</text>
</comment>
<evidence type="ECO:0000256" key="10">
    <source>
        <dbReference type="ARBA" id="ARBA00023306"/>
    </source>
</evidence>
<keyword evidence="4 12" id="KW-0436">Ligase</keyword>
<evidence type="ECO:0000259" key="14">
    <source>
        <dbReference type="Pfam" id="PF01225"/>
    </source>
</evidence>
<feature type="binding site" evidence="12">
    <location>
        <begin position="402"/>
        <end position="405"/>
    </location>
    <ligand>
        <name>meso-2,6-diaminopimelate</name>
        <dbReference type="ChEBI" id="CHEBI:57791"/>
    </ligand>
</feature>
<feature type="binding site" evidence="12">
    <location>
        <position position="188"/>
    </location>
    <ligand>
        <name>UDP-N-acetyl-alpha-D-muramoyl-L-alanyl-D-glutamate</name>
        <dbReference type="ChEBI" id="CHEBI:83900"/>
    </ligand>
</feature>
<dbReference type="Pfam" id="PF01225">
    <property type="entry name" value="Mur_ligase"/>
    <property type="match status" value="1"/>
</dbReference>
<evidence type="ECO:0000256" key="12">
    <source>
        <dbReference type="HAMAP-Rule" id="MF_00208"/>
    </source>
</evidence>
<dbReference type="InterPro" id="IPR036565">
    <property type="entry name" value="Mur-like_cat_sf"/>
</dbReference>
<feature type="domain" description="Mur ligase C-terminal" evidence="15">
    <location>
        <begin position="327"/>
        <end position="454"/>
    </location>
</feature>
<sequence>MKLLDLLNGVNYEVLNGNLDIDVSHIQYDSRKIGEGDIFVCLTGFEVDGHNYATKAIEAGAKVILCEKDINITNEDITVVLVREGRKALATMSANYYGHPAEKLKLIGVTGTNGKTTTVYLLKSMLEKAGKKVGLVGTIANYIGDLKVKSERTTPESLELQKLFKDMVDANCEYCVMEVSSHSLYLDRVYGCEFEVGIFTNLTRDHLDFHKSFENYYNAKFKLFERSKACVINIDDDYGYRIVRDIESIGNKEVKTYSIKDESDFKASEVMLKEGDIHFKVNGDNYNSVLPGEYNVYNALGAIGAMNLLDIDNEFVKKGLLDVVVPGRCERIGYKYDIPYDIIIDFAHTPDGLKNILETLKDYTKNRLIAVYGCGGDRDKVKRSELGRIGTELADLAVITSDNPREEDPMAIIKEILSGISKSNYIAIENRAEAIKLALNMAEEGDVVVLAGKGHENYQITNEGVIHFDEREVVDEILADKRKK</sequence>
<keyword evidence="7 12" id="KW-0067">ATP-binding</keyword>
<comment type="cofactor">
    <cofactor evidence="12">
        <name>Mg(2+)</name>
        <dbReference type="ChEBI" id="CHEBI:18420"/>
    </cofactor>
</comment>
<evidence type="ECO:0000256" key="8">
    <source>
        <dbReference type="ARBA" id="ARBA00022960"/>
    </source>
</evidence>
<comment type="pathway">
    <text evidence="1 12 13">Cell wall biogenesis; peptidoglycan biosynthesis.</text>
</comment>
<feature type="modified residue" description="N6-carboxylysine" evidence="12">
    <location>
        <position position="220"/>
    </location>
</feature>
<dbReference type="EC" id="6.3.2.13" evidence="12"/>
<dbReference type="NCBIfam" id="TIGR01085">
    <property type="entry name" value="murE"/>
    <property type="match status" value="1"/>
</dbReference>
<dbReference type="Gene3D" id="3.40.1390.10">
    <property type="entry name" value="MurE/MurF, N-terminal domain"/>
    <property type="match status" value="1"/>
</dbReference>
<evidence type="ECO:0000256" key="4">
    <source>
        <dbReference type="ARBA" id="ARBA00022598"/>
    </source>
</evidence>
<keyword evidence="8 12" id="KW-0133">Cell shape</keyword>
<gene>
    <name evidence="12" type="primary">murE</name>
    <name evidence="17" type="ORF">H9660_00640</name>
</gene>
<keyword evidence="5 12" id="KW-0132">Cell division</keyword>
<feature type="short sequence motif" description="Meso-diaminopimelate recognition motif" evidence="12">
    <location>
        <begin position="402"/>
        <end position="405"/>
    </location>
</feature>
<keyword evidence="9 12" id="KW-0573">Peptidoglycan synthesis</keyword>
<dbReference type="RefSeq" id="WP_191747473.1">
    <property type="nucleotide sequence ID" value="NZ_JACSQZ010000002.1"/>
</dbReference>
<evidence type="ECO:0000256" key="1">
    <source>
        <dbReference type="ARBA" id="ARBA00004752"/>
    </source>
</evidence>
<keyword evidence="11 12" id="KW-0961">Cell wall biogenesis/degradation</keyword>
<comment type="caution">
    <text evidence="12">Lacks conserved residue(s) required for the propagation of feature annotation.</text>
</comment>
<dbReference type="GO" id="GO:0008765">
    <property type="term" value="F:UDP-N-acetylmuramoylalanyl-D-glutamate-2,6-diaminopimelate ligase activity"/>
    <property type="evidence" value="ECO:0007669"/>
    <property type="project" value="UniProtKB-EC"/>
</dbReference>
<dbReference type="PANTHER" id="PTHR23135:SF4">
    <property type="entry name" value="UDP-N-ACETYLMURAMOYL-L-ALANYL-D-GLUTAMATE--2,6-DIAMINOPIMELATE LIGASE MURE HOMOLOG, CHLOROPLASTIC"/>
    <property type="match status" value="1"/>
</dbReference>
<evidence type="ECO:0000256" key="2">
    <source>
        <dbReference type="ARBA" id="ARBA00005898"/>
    </source>
</evidence>
<comment type="subcellular location">
    <subcellularLocation>
        <location evidence="12 13">Cytoplasm</location>
    </subcellularLocation>
</comment>
<evidence type="ECO:0000256" key="6">
    <source>
        <dbReference type="ARBA" id="ARBA00022741"/>
    </source>
</evidence>
<dbReference type="PANTHER" id="PTHR23135">
    <property type="entry name" value="MUR LIGASE FAMILY MEMBER"/>
    <property type="match status" value="1"/>
</dbReference>
<dbReference type="Pfam" id="PF02875">
    <property type="entry name" value="Mur_ligase_C"/>
    <property type="match status" value="1"/>
</dbReference>
<comment type="similarity">
    <text evidence="2 12">Belongs to the MurCDEF family. MurE subfamily.</text>
</comment>
<organism evidence="17 18">
    <name type="scientific">Clostridium gallinarum</name>
    <dbReference type="NCBI Taxonomy" id="2762246"/>
    <lineage>
        <taxon>Bacteria</taxon>
        <taxon>Bacillati</taxon>
        <taxon>Bacillota</taxon>
        <taxon>Clostridia</taxon>
        <taxon>Eubacteriales</taxon>
        <taxon>Clostridiaceae</taxon>
        <taxon>Clostridium</taxon>
    </lineage>
</organism>
<evidence type="ECO:0000256" key="9">
    <source>
        <dbReference type="ARBA" id="ARBA00022984"/>
    </source>
</evidence>